<keyword evidence="1" id="KW-0678">Repressor</keyword>
<evidence type="ECO:0000259" key="6">
    <source>
        <dbReference type="PROSITE" id="PS50943"/>
    </source>
</evidence>
<gene>
    <name evidence="7" type="ORF">DRI96_00330</name>
</gene>
<dbReference type="PRINTS" id="PR00036">
    <property type="entry name" value="HTHLACI"/>
</dbReference>
<dbReference type="InterPro" id="IPR001387">
    <property type="entry name" value="Cro/C1-type_HTH"/>
</dbReference>
<dbReference type="CDD" id="cd01392">
    <property type="entry name" value="HTH_LacI"/>
    <property type="match status" value="1"/>
</dbReference>
<evidence type="ECO:0000313" key="7">
    <source>
        <dbReference type="EMBL" id="RLE15167.1"/>
    </source>
</evidence>
<dbReference type="SMART" id="SM00354">
    <property type="entry name" value="HTH_LACI"/>
    <property type="match status" value="1"/>
</dbReference>
<dbReference type="InterPro" id="IPR000843">
    <property type="entry name" value="HTH_LacI"/>
</dbReference>
<dbReference type="Proteomes" id="UP000267654">
    <property type="component" value="Unassembled WGS sequence"/>
</dbReference>
<evidence type="ECO:0000313" key="8">
    <source>
        <dbReference type="Proteomes" id="UP000267654"/>
    </source>
</evidence>
<accession>A0A662DKW5</accession>
<feature type="domain" description="HTH lacI-type" evidence="5">
    <location>
        <begin position="25"/>
        <end position="79"/>
    </location>
</feature>
<dbReference type="PROSITE" id="PS50943">
    <property type="entry name" value="HTH_CROC1"/>
    <property type="match status" value="1"/>
</dbReference>
<dbReference type="PANTHER" id="PTHR30146">
    <property type="entry name" value="LACI-RELATED TRANSCRIPTIONAL REPRESSOR"/>
    <property type="match status" value="1"/>
</dbReference>
<dbReference type="CDD" id="cd06267">
    <property type="entry name" value="PBP1_LacI_sugar_binding-like"/>
    <property type="match status" value="1"/>
</dbReference>
<dbReference type="AlphaFoldDB" id="A0A662DKW5"/>
<dbReference type="SUPFAM" id="SSF47413">
    <property type="entry name" value="lambda repressor-like DNA-binding domains"/>
    <property type="match status" value="1"/>
</dbReference>
<protein>
    <submittedName>
        <fullName evidence="7">LacI family transcriptional regulator</fullName>
    </submittedName>
</protein>
<proteinExistence type="predicted"/>
<dbReference type="EMBL" id="QMQB01000007">
    <property type="protein sequence ID" value="RLE15167.1"/>
    <property type="molecule type" value="Genomic_DNA"/>
</dbReference>
<dbReference type="PANTHER" id="PTHR30146:SF148">
    <property type="entry name" value="HTH-TYPE TRANSCRIPTIONAL REPRESSOR PURR-RELATED"/>
    <property type="match status" value="1"/>
</dbReference>
<dbReference type="Pfam" id="PF00356">
    <property type="entry name" value="LacI"/>
    <property type="match status" value="1"/>
</dbReference>
<organism evidence="7 8">
    <name type="scientific">Aerophobetes bacterium</name>
    <dbReference type="NCBI Taxonomy" id="2030807"/>
    <lineage>
        <taxon>Bacteria</taxon>
        <taxon>Candidatus Aerophobota</taxon>
    </lineage>
</organism>
<evidence type="ECO:0000256" key="2">
    <source>
        <dbReference type="ARBA" id="ARBA00023015"/>
    </source>
</evidence>
<dbReference type="Gene3D" id="3.40.50.2300">
    <property type="match status" value="2"/>
</dbReference>
<evidence type="ECO:0000256" key="1">
    <source>
        <dbReference type="ARBA" id="ARBA00022491"/>
    </source>
</evidence>
<name>A0A662DKW5_UNCAE</name>
<dbReference type="GO" id="GO:0003700">
    <property type="term" value="F:DNA-binding transcription factor activity"/>
    <property type="evidence" value="ECO:0007669"/>
    <property type="project" value="TreeGrafter"/>
</dbReference>
<sequence length="359" mass="40318">METDTKNWFIKMQDTLNSKIGEKNITINDIAKEAGVAKSTVSKVLNEQRGVSQETRRKVLKAVKKLNYHPSVIARSLKSKRTKAVGLILPNIINPFFPAILKGVEDVAIENGYVVVFCDSDDRKEKESLYFQIFENRWVDGIIFSGITGDKQEEKYIRSIHEKGTPVVLIDREIEDYFTNVVMIDNKRAGFDATSYLLKLGHRKIGCITGPQNIKIFVKRLEGYRRALEKYNVDFNPDLVEEGDLSIESGRSATKKLLKKKITFTAIFASTDLMAIGCIRELQENGIKIPSDVSVIGIDNIPLASLVTPSLTTIAQPAYEMGVEAMNLLIKNIEKRGVLKSKIILPTELVVRKSTKPLK</sequence>
<evidence type="ECO:0000259" key="5">
    <source>
        <dbReference type="PROSITE" id="PS50932"/>
    </source>
</evidence>
<evidence type="ECO:0000256" key="3">
    <source>
        <dbReference type="ARBA" id="ARBA00023125"/>
    </source>
</evidence>
<dbReference type="SUPFAM" id="SSF53822">
    <property type="entry name" value="Periplasmic binding protein-like I"/>
    <property type="match status" value="1"/>
</dbReference>
<dbReference type="InterPro" id="IPR046335">
    <property type="entry name" value="LacI/GalR-like_sensor"/>
</dbReference>
<comment type="caution">
    <text evidence="7">The sequence shown here is derived from an EMBL/GenBank/DDBJ whole genome shotgun (WGS) entry which is preliminary data.</text>
</comment>
<reference evidence="7 8" key="1">
    <citation type="submission" date="2018-06" db="EMBL/GenBank/DDBJ databases">
        <title>Extensive metabolic versatility and redundancy in microbially diverse, dynamic hydrothermal sediments.</title>
        <authorList>
            <person name="Dombrowski N."/>
            <person name="Teske A."/>
            <person name="Baker B.J."/>
        </authorList>
    </citation>
    <scope>NUCLEOTIDE SEQUENCE [LARGE SCALE GENOMIC DNA]</scope>
    <source>
        <strain evidence="7">B19_G9</strain>
    </source>
</reference>
<dbReference type="InterPro" id="IPR028082">
    <property type="entry name" value="Peripla_BP_I"/>
</dbReference>
<keyword evidence="4" id="KW-0804">Transcription</keyword>
<dbReference type="Pfam" id="PF13377">
    <property type="entry name" value="Peripla_BP_3"/>
    <property type="match status" value="1"/>
</dbReference>
<dbReference type="GO" id="GO:0000976">
    <property type="term" value="F:transcription cis-regulatory region binding"/>
    <property type="evidence" value="ECO:0007669"/>
    <property type="project" value="TreeGrafter"/>
</dbReference>
<keyword evidence="2" id="KW-0805">Transcription regulation</keyword>
<feature type="domain" description="HTH cro/C1-type" evidence="6">
    <location>
        <begin position="22"/>
        <end position="55"/>
    </location>
</feature>
<dbReference type="PROSITE" id="PS50932">
    <property type="entry name" value="HTH_LACI_2"/>
    <property type="match status" value="1"/>
</dbReference>
<dbReference type="InterPro" id="IPR010982">
    <property type="entry name" value="Lambda_DNA-bd_dom_sf"/>
</dbReference>
<evidence type="ECO:0000256" key="4">
    <source>
        <dbReference type="ARBA" id="ARBA00023163"/>
    </source>
</evidence>
<keyword evidence="3" id="KW-0238">DNA-binding</keyword>
<dbReference type="Gene3D" id="1.10.260.40">
    <property type="entry name" value="lambda repressor-like DNA-binding domains"/>
    <property type="match status" value="1"/>
</dbReference>